<evidence type="ECO:0000256" key="1">
    <source>
        <dbReference type="SAM" id="MobiDB-lite"/>
    </source>
</evidence>
<sequence>MQLDFLQEDIAISYYEDYVQNPIDSSISIEAIKTLNIKFLLKMLIDNYSLITYKSQTNEYLSKIFKEKLDWAMNMGVTDPNHAALLIKLWTGSFCKRKIINKNTLMDVQRLVSHEHFKLLKKFSSEILQKCTKLGMLSKLDFLCPNIISQLEGVNSKNIPPNKSFNFSKALSLKSDDQLKDFRTEVLKYKSDYDKIFNMDIEELTKEQTKLNIQQFKFYKKLIKNKNIKDLTINTISDYVQEKYDKISINVSERKEFLKWRQLIVANEFYEELGINNEIKLQNERENREIFKKQISKGLSSSFSSRKRLYNLIGPENALKSFSYLNIKFEESDKLKNLEEIEGEYFDEEEVNNIKKGKIIEDFIITNKTEGSAFSKDKIPEDETNEVIQKIIDRRNNIMDKLNDIFSKSKLAEGKSSGNKIPNKESPSKIGGDKLAKVQGDEKQNSSLENTSEQQTKTKARKSKKQRDKEKKKKEQVENLEEKSGGNIELAEISDNKVEGIEGGRYTPSNENTISEVVKSNEITISSVPDEVKEEQETTKKFVLFFSNKRSKIKNHSSAFLKNVPMFSHIPNNRRNQFLKK</sequence>
<feature type="compositionally biased region" description="Basic and acidic residues" evidence="1">
    <location>
        <begin position="422"/>
        <end position="444"/>
    </location>
</feature>
<accession>A0A915P4Z0</accession>
<proteinExistence type="predicted"/>
<reference evidence="3" key="1">
    <citation type="submission" date="2022-11" db="UniProtKB">
        <authorList>
            <consortium name="WormBaseParasite"/>
        </authorList>
    </citation>
    <scope>IDENTIFICATION</scope>
</reference>
<feature type="region of interest" description="Disordered" evidence="1">
    <location>
        <begin position="412"/>
        <end position="495"/>
    </location>
</feature>
<evidence type="ECO:0000313" key="2">
    <source>
        <dbReference type="Proteomes" id="UP000887560"/>
    </source>
</evidence>
<feature type="compositionally biased region" description="Basic and acidic residues" evidence="1">
    <location>
        <begin position="467"/>
        <end position="484"/>
    </location>
</feature>
<evidence type="ECO:0000313" key="3">
    <source>
        <dbReference type="WBParaSite" id="scf7180000423986.g11982"/>
    </source>
</evidence>
<organism evidence="2 3">
    <name type="scientific">Meloidogyne floridensis</name>
    <dbReference type="NCBI Taxonomy" id="298350"/>
    <lineage>
        <taxon>Eukaryota</taxon>
        <taxon>Metazoa</taxon>
        <taxon>Ecdysozoa</taxon>
        <taxon>Nematoda</taxon>
        <taxon>Chromadorea</taxon>
        <taxon>Rhabditida</taxon>
        <taxon>Tylenchina</taxon>
        <taxon>Tylenchomorpha</taxon>
        <taxon>Tylenchoidea</taxon>
        <taxon>Meloidogynidae</taxon>
        <taxon>Meloidogyninae</taxon>
        <taxon>Meloidogyne</taxon>
    </lineage>
</organism>
<name>A0A915P4Z0_9BILA</name>
<dbReference type="Proteomes" id="UP000887560">
    <property type="component" value="Unplaced"/>
</dbReference>
<keyword evidence="2" id="KW-1185">Reference proteome</keyword>
<protein>
    <submittedName>
        <fullName evidence="3">Uncharacterized protein</fullName>
    </submittedName>
</protein>
<dbReference type="AlphaFoldDB" id="A0A915P4Z0"/>
<dbReference type="WBParaSite" id="scf7180000423986.g11982">
    <property type="protein sequence ID" value="scf7180000423986.g11982"/>
    <property type="gene ID" value="scf7180000423986.g11982"/>
</dbReference>